<dbReference type="GO" id="GO:0005886">
    <property type="term" value="C:plasma membrane"/>
    <property type="evidence" value="ECO:0007669"/>
    <property type="project" value="TreeGrafter"/>
</dbReference>
<evidence type="ECO:0000259" key="7">
    <source>
        <dbReference type="Pfam" id="PF16212"/>
    </source>
</evidence>
<dbReference type="GO" id="GO:0046872">
    <property type="term" value="F:metal ion binding"/>
    <property type="evidence" value="ECO:0007669"/>
    <property type="project" value="UniProtKB-KW"/>
</dbReference>
<keyword evidence="5" id="KW-0472">Membrane</keyword>
<evidence type="ECO:0000313" key="8">
    <source>
        <dbReference type="EMBL" id="VAI06102.1"/>
    </source>
</evidence>
<keyword evidence="5" id="KW-1133">Transmembrane helix</keyword>
<feature type="compositionally biased region" description="Basic and acidic residues" evidence="4">
    <location>
        <begin position="208"/>
        <end position="219"/>
    </location>
</feature>
<dbReference type="SUPFAM" id="SSF81665">
    <property type="entry name" value="Calcium ATPase, transmembrane domain M"/>
    <property type="match status" value="1"/>
</dbReference>
<feature type="transmembrane region" description="Helical" evidence="5">
    <location>
        <begin position="107"/>
        <end position="124"/>
    </location>
</feature>
<feature type="chain" id="PRO_5040405273" description="P-type ATPase C-terminal domain-containing protein" evidence="6">
    <location>
        <begin position="19"/>
        <end position="230"/>
    </location>
</feature>
<sequence>MLLLSLCWYVLYTGYTLSTAINEWSSVLYSVVYTSAPTVIVAILDKDLSRRTLLKYPQLYGAGQREESYNLRLFIFIMVDSVWQSVAVFFIPYLAYKNSAIDSASLGDLWTLCVVILVNIHLAMDVIRWTWITHAAIWGSIVATWICVIIIDSIPTLPGFWAIYEVMGTALFWALLLAVIVVGMIPHFAAKAIREHFMPNDIQIAREMEKSRDSRDANHPEVQMSTSTRA</sequence>
<dbReference type="InterPro" id="IPR032630">
    <property type="entry name" value="P_typ_ATPase_c"/>
</dbReference>
<feature type="signal peptide" evidence="6">
    <location>
        <begin position="1"/>
        <end position="18"/>
    </location>
</feature>
<reference evidence="8 9" key="1">
    <citation type="submission" date="2017-09" db="EMBL/GenBank/DDBJ databases">
        <authorList>
            <consortium name="International Durum Wheat Genome Sequencing Consortium (IDWGSC)"/>
            <person name="Milanesi L."/>
        </authorList>
    </citation>
    <scope>NUCLEOTIDE SEQUENCE [LARGE SCALE GENOMIC DNA]</scope>
    <source>
        <strain evidence="9">cv. Svevo</strain>
    </source>
</reference>
<evidence type="ECO:0000256" key="6">
    <source>
        <dbReference type="SAM" id="SignalP"/>
    </source>
</evidence>
<dbReference type="AlphaFoldDB" id="A0A9R0T2T3"/>
<dbReference type="Gramene" id="TRITD4Bv1G109100.12">
    <property type="protein sequence ID" value="TRITD4Bv1G109100.12"/>
    <property type="gene ID" value="TRITD4Bv1G109100"/>
</dbReference>
<name>A0A9R0T2T3_TRITD</name>
<feature type="region of interest" description="Disordered" evidence="4">
    <location>
        <begin position="208"/>
        <end position="230"/>
    </location>
</feature>
<accession>A0A9R0T2T3</accession>
<feature type="transmembrane region" description="Helical" evidence="5">
    <location>
        <begin position="131"/>
        <end position="151"/>
    </location>
</feature>
<feature type="transmembrane region" description="Helical" evidence="5">
    <location>
        <begin position="26"/>
        <end position="44"/>
    </location>
</feature>
<protein>
    <recommendedName>
        <fullName evidence="7">P-type ATPase C-terminal domain-containing protein</fullName>
    </recommendedName>
</protein>
<evidence type="ECO:0000256" key="3">
    <source>
        <dbReference type="ARBA" id="ARBA00022842"/>
    </source>
</evidence>
<dbReference type="GO" id="GO:0045332">
    <property type="term" value="P:phospholipid translocation"/>
    <property type="evidence" value="ECO:0007669"/>
    <property type="project" value="TreeGrafter"/>
</dbReference>
<dbReference type="GO" id="GO:0140326">
    <property type="term" value="F:ATPase-coupled intramembrane lipid transporter activity"/>
    <property type="evidence" value="ECO:0007669"/>
    <property type="project" value="TreeGrafter"/>
</dbReference>
<keyword evidence="2" id="KW-0479">Metal-binding</keyword>
<keyword evidence="3" id="KW-0460">Magnesium</keyword>
<evidence type="ECO:0000256" key="2">
    <source>
        <dbReference type="ARBA" id="ARBA00022723"/>
    </source>
</evidence>
<evidence type="ECO:0000256" key="5">
    <source>
        <dbReference type="SAM" id="Phobius"/>
    </source>
</evidence>
<keyword evidence="5" id="KW-0812">Transmembrane</keyword>
<evidence type="ECO:0000256" key="4">
    <source>
        <dbReference type="SAM" id="MobiDB-lite"/>
    </source>
</evidence>
<proteinExistence type="predicted"/>
<dbReference type="InterPro" id="IPR023298">
    <property type="entry name" value="ATPase_P-typ_TM_dom_sf"/>
</dbReference>
<dbReference type="Pfam" id="PF16212">
    <property type="entry name" value="PhoLip_ATPase_C"/>
    <property type="match status" value="1"/>
</dbReference>
<evidence type="ECO:0000256" key="1">
    <source>
        <dbReference type="ARBA" id="ARBA00004141"/>
    </source>
</evidence>
<dbReference type="PANTHER" id="PTHR24092:SF213">
    <property type="entry name" value="PHOSPHOLIPID-TRANSPORTING ATPASE"/>
    <property type="match status" value="1"/>
</dbReference>
<keyword evidence="6" id="KW-0732">Signal</keyword>
<dbReference type="PANTHER" id="PTHR24092">
    <property type="entry name" value="PROBABLE PHOSPHOLIPID-TRANSPORTING ATPASE"/>
    <property type="match status" value="1"/>
</dbReference>
<organism evidence="8 9">
    <name type="scientific">Triticum turgidum subsp. durum</name>
    <name type="common">Durum wheat</name>
    <name type="synonym">Triticum durum</name>
    <dbReference type="NCBI Taxonomy" id="4567"/>
    <lineage>
        <taxon>Eukaryota</taxon>
        <taxon>Viridiplantae</taxon>
        <taxon>Streptophyta</taxon>
        <taxon>Embryophyta</taxon>
        <taxon>Tracheophyta</taxon>
        <taxon>Spermatophyta</taxon>
        <taxon>Magnoliopsida</taxon>
        <taxon>Liliopsida</taxon>
        <taxon>Poales</taxon>
        <taxon>Poaceae</taxon>
        <taxon>BOP clade</taxon>
        <taxon>Pooideae</taxon>
        <taxon>Triticodae</taxon>
        <taxon>Triticeae</taxon>
        <taxon>Triticinae</taxon>
        <taxon>Triticum</taxon>
    </lineage>
</organism>
<feature type="transmembrane region" description="Helical" evidence="5">
    <location>
        <begin position="73"/>
        <end position="95"/>
    </location>
</feature>
<dbReference type="Proteomes" id="UP000324705">
    <property type="component" value="Chromosome 4B"/>
</dbReference>
<feature type="transmembrane region" description="Helical" evidence="5">
    <location>
        <begin position="171"/>
        <end position="190"/>
    </location>
</feature>
<keyword evidence="9" id="KW-1185">Reference proteome</keyword>
<comment type="subcellular location">
    <subcellularLocation>
        <location evidence="1">Membrane</location>
        <topology evidence="1">Multi-pass membrane protein</topology>
    </subcellularLocation>
</comment>
<feature type="domain" description="P-type ATPase C-terminal" evidence="7">
    <location>
        <begin position="2"/>
        <end position="200"/>
    </location>
</feature>
<dbReference type="EMBL" id="LT934118">
    <property type="protein sequence ID" value="VAI06102.1"/>
    <property type="molecule type" value="Genomic_DNA"/>
</dbReference>
<evidence type="ECO:0000313" key="9">
    <source>
        <dbReference type="Proteomes" id="UP000324705"/>
    </source>
</evidence>
<gene>
    <name evidence="8" type="ORF">TRITD_4Bv1G109100</name>
</gene>